<accession>A0A923RW23</accession>
<evidence type="ECO:0000313" key="2">
    <source>
        <dbReference type="EMBL" id="MBC5725519.1"/>
    </source>
</evidence>
<evidence type="ECO:0000256" key="1">
    <source>
        <dbReference type="SAM" id="SignalP"/>
    </source>
</evidence>
<dbReference type="EMBL" id="JACOPL010000007">
    <property type="protein sequence ID" value="MBC5725519.1"/>
    <property type="molecule type" value="Genomic_DNA"/>
</dbReference>
<keyword evidence="1" id="KW-0732">Signal</keyword>
<dbReference type="PROSITE" id="PS51257">
    <property type="entry name" value="PROKAR_LIPOPROTEIN"/>
    <property type="match status" value="1"/>
</dbReference>
<dbReference type="Gene3D" id="3.90.226.10">
    <property type="entry name" value="2-enoyl-CoA Hydratase, Chain A, domain 1"/>
    <property type="match status" value="2"/>
</dbReference>
<feature type="signal peptide" evidence="1">
    <location>
        <begin position="1"/>
        <end position="25"/>
    </location>
</feature>
<comment type="caution">
    <text evidence="2">The sequence shown here is derived from an EMBL/GenBank/DDBJ whole genome shotgun (WGS) entry which is preliminary data.</text>
</comment>
<organism evidence="2 3">
    <name type="scientific">Agathobaculum faecis</name>
    <dbReference type="NCBI Taxonomy" id="2763013"/>
    <lineage>
        <taxon>Bacteria</taxon>
        <taxon>Bacillati</taxon>
        <taxon>Bacillota</taxon>
        <taxon>Clostridia</taxon>
        <taxon>Eubacteriales</taxon>
        <taxon>Butyricicoccaceae</taxon>
        <taxon>Agathobaculum</taxon>
    </lineage>
</organism>
<reference evidence="2" key="1">
    <citation type="submission" date="2020-08" db="EMBL/GenBank/DDBJ databases">
        <title>Genome public.</title>
        <authorList>
            <person name="Liu C."/>
            <person name="Sun Q."/>
        </authorList>
    </citation>
    <scope>NUCLEOTIDE SEQUENCE</scope>
    <source>
        <strain evidence="2">NSJ-28</strain>
    </source>
</reference>
<proteinExistence type="predicted"/>
<name>A0A923RW23_9FIRM</name>
<sequence>MNMKRWLAGCLGAVVILGCLPPAGAADDAAQRRQEDLDCLVETLTTKHPDFYANTTEQAVADKKAEIEAELDTASDLDFAIGLAELAALAHDSHTMLSVGSALSDQLRQLGMVPKWYDGRWTLTGGVTDCRAYIGQEITSINGMPIDEVTERLSPMISYDNAVEQRIRVGQLLYVADVLEHYGVIDADSDMVTVGVRDAEGKETVLHIPCMTQAEATAALKAGEWITRDMLRKDVPVTEPDRSVYYKLLDLGGGTLYMQYNKCFEDPNLPMEQFAAEVEGKLASGKYTKFIIDLRSNGGGSDGVLYPITYLAQQFLAKGNAVYALAGENTFSSALINTVQLKDIGAAVVGTPTGGSVDHFGAVTAFELPNSKFRGQYSNKFIDLGSYYEAAKPYGVESLPPDITVGQTFSDYLNGIDTAVQYILTHDAVKPELRKPAVVSGAKIEVNGTPVAAAAYEIEGSNYFKLRDLAMAFAGTNTAFSVSWDGEANQVTIDAGVYTPVGGELEPLSGGGQTATRATAEVYLQDMGMPLVGKAYEIDGNHYFKLRDLCFMLGVRVEWDDAAQTIRIDTTKPYI</sequence>
<protein>
    <recommendedName>
        <fullName evidence="4">Peptidase S41</fullName>
    </recommendedName>
</protein>
<dbReference type="Proteomes" id="UP000606499">
    <property type="component" value="Unassembled WGS sequence"/>
</dbReference>
<feature type="chain" id="PRO_5037872251" description="Peptidase S41" evidence="1">
    <location>
        <begin position="26"/>
        <end position="575"/>
    </location>
</feature>
<keyword evidence="3" id="KW-1185">Reference proteome</keyword>
<evidence type="ECO:0008006" key="4">
    <source>
        <dbReference type="Google" id="ProtNLM"/>
    </source>
</evidence>
<dbReference type="AlphaFoldDB" id="A0A923RW23"/>
<evidence type="ECO:0000313" key="3">
    <source>
        <dbReference type="Proteomes" id="UP000606499"/>
    </source>
</evidence>
<gene>
    <name evidence="2" type="ORF">H8S45_08625</name>
</gene>
<dbReference type="InterPro" id="IPR029045">
    <property type="entry name" value="ClpP/crotonase-like_dom_sf"/>
</dbReference>
<dbReference type="RefSeq" id="WP_147574183.1">
    <property type="nucleotide sequence ID" value="NZ_JACOPL010000007.1"/>
</dbReference>
<dbReference type="SUPFAM" id="SSF52096">
    <property type="entry name" value="ClpP/crotonase"/>
    <property type="match status" value="1"/>
</dbReference>